<feature type="domain" description="FUZ/MON1/HPS1 first Longin" evidence="5">
    <location>
        <begin position="99"/>
        <end position="221"/>
    </location>
</feature>
<dbReference type="FunCoup" id="A0A163MAT4">
    <property type="interactions" value="312"/>
</dbReference>
<comment type="subcellular location">
    <subcellularLocation>
        <location evidence="3">Endosome</location>
        <location evidence="3">Multivesicular body membrane</location>
        <topology evidence="3">Peripheral membrane protein</topology>
    </subcellularLocation>
    <subcellularLocation>
        <location evidence="1 3">Prevacuolar compartment membrane</location>
        <topology evidence="1 3">Peripheral membrane protein</topology>
    </subcellularLocation>
    <subcellularLocation>
        <location evidence="3">Vacuole membrane</location>
        <topology evidence="3">Peripheral membrane protein</topology>
    </subcellularLocation>
</comment>
<evidence type="ECO:0000259" key="7">
    <source>
        <dbReference type="Pfam" id="PF19038"/>
    </source>
</evidence>
<dbReference type="Pfam" id="PF19037">
    <property type="entry name" value="Fuz_longin_2"/>
    <property type="match status" value="1"/>
</dbReference>
<keyword evidence="3" id="KW-0653">Protein transport</keyword>
<evidence type="ECO:0000259" key="5">
    <source>
        <dbReference type="Pfam" id="PF19036"/>
    </source>
</evidence>
<keyword evidence="9" id="KW-1185">Reference proteome</keyword>
<evidence type="ECO:0000256" key="1">
    <source>
        <dbReference type="ARBA" id="ARBA00004380"/>
    </source>
</evidence>
<dbReference type="GO" id="GO:0035658">
    <property type="term" value="C:Mon1-Ccz1 complex"/>
    <property type="evidence" value="ECO:0007669"/>
    <property type="project" value="TreeGrafter"/>
</dbReference>
<keyword evidence="3" id="KW-0813">Transport</keyword>
<evidence type="ECO:0000256" key="4">
    <source>
        <dbReference type="SAM" id="MobiDB-lite"/>
    </source>
</evidence>
<dbReference type="GO" id="GO:0000329">
    <property type="term" value="C:fungal-type vacuole membrane"/>
    <property type="evidence" value="ECO:0007669"/>
    <property type="project" value="TreeGrafter"/>
</dbReference>
<evidence type="ECO:0000256" key="2">
    <source>
        <dbReference type="ARBA" id="ARBA00018132"/>
    </source>
</evidence>
<organism evidence="8">
    <name type="scientific">Absidia glauca</name>
    <name type="common">Pin mould</name>
    <dbReference type="NCBI Taxonomy" id="4829"/>
    <lineage>
        <taxon>Eukaryota</taxon>
        <taxon>Fungi</taxon>
        <taxon>Fungi incertae sedis</taxon>
        <taxon>Mucoromycota</taxon>
        <taxon>Mucoromycotina</taxon>
        <taxon>Mucoromycetes</taxon>
        <taxon>Mucorales</taxon>
        <taxon>Cunninghamellaceae</taxon>
        <taxon>Absidia</taxon>
    </lineage>
</organism>
<protein>
    <recommendedName>
        <fullName evidence="2 3">Vacuolar fusion protein MON1</fullName>
    </recommendedName>
</protein>
<dbReference type="PANTHER" id="PTHR13027">
    <property type="entry name" value="SAND PROTEIN-RELATED"/>
    <property type="match status" value="1"/>
</dbReference>
<dbReference type="OrthoDB" id="272411at2759"/>
<dbReference type="OMA" id="TKTCAIT"/>
<dbReference type="Pfam" id="PF19038">
    <property type="entry name" value="Fuz_longin_3"/>
    <property type="match status" value="1"/>
</dbReference>
<dbReference type="STRING" id="4829.A0A163MAT4"/>
<reference evidence="8" key="1">
    <citation type="submission" date="2016-04" db="EMBL/GenBank/DDBJ databases">
        <authorList>
            <person name="Evans L.H."/>
            <person name="Alamgir A."/>
            <person name="Owens N."/>
            <person name="Weber N.D."/>
            <person name="Virtaneva K."/>
            <person name="Barbian K."/>
            <person name="Babar A."/>
            <person name="Rosenke K."/>
        </authorList>
    </citation>
    <scope>NUCLEOTIDE SEQUENCE [LARGE SCALE GENOMIC DNA]</scope>
    <source>
        <strain evidence="8">CBS 101.48</strain>
    </source>
</reference>
<accession>A0A163MAT4</accession>
<feature type="compositionally biased region" description="Basic residues" evidence="4">
    <location>
        <begin position="69"/>
        <end position="78"/>
    </location>
</feature>
<evidence type="ECO:0000259" key="6">
    <source>
        <dbReference type="Pfam" id="PF19037"/>
    </source>
</evidence>
<keyword evidence="3" id="KW-0926">Vacuole</keyword>
<keyword evidence="3" id="KW-0072">Autophagy</keyword>
<proteinExistence type="inferred from homology"/>
<dbReference type="InterPro" id="IPR004353">
    <property type="entry name" value="Mon1"/>
</dbReference>
<dbReference type="Pfam" id="PF19036">
    <property type="entry name" value="Fuz_longin_1"/>
    <property type="match status" value="1"/>
</dbReference>
<dbReference type="AlphaFoldDB" id="A0A163MAT4"/>
<gene>
    <name evidence="8" type="primary">ABSGL_08816.1 scaffold 10439</name>
</gene>
<dbReference type="EMBL" id="LT554026">
    <property type="protein sequence ID" value="SAM02999.1"/>
    <property type="molecule type" value="Genomic_DNA"/>
</dbReference>
<evidence type="ECO:0000256" key="3">
    <source>
        <dbReference type="RuleBase" id="RU367048"/>
    </source>
</evidence>
<feature type="domain" description="FUZ/MON1/HPS1 second Longin" evidence="6">
    <location>
        <begin position="259"/>
        <end position="355"/>
    </location>
</feature>
<evidence type="ECO:0000313" key="8">
    <source>
        <dbReference type="EMBL" id="SAM02999.1"/>
    </source>
</evidence>
<keyword evidence="3" id="KW-0967">Endosome</keyword>
<name>A0A163MAT4_ABSGL</name>
<feature type="compositionally biased region" description="Low complexity" evidence="4">
    <location>
        <begin position="14"/>
        <end position="47"/>
    </location>
</feature>
<keyword evidence="3" id="KW-0472">Membrane</keyword>
<dbReference type="GO" id="GO:0032585">
    <property type="term" value="C:multivesicular body membrane"/>
    <property type="evidence" value="ECO:0007669"/>
    <property type="project" value="UniProtKB-SubCell"/>
</dbReference>
<feature type="region of interest" description="Disordered" evidence="4">
    <location>
        <begin position="1"/>
        <end position="88"/>
    </location>
</feature>
<dbReference type="PRINTS" id="PR01546">
    <property type="entry name" value="YEAST73DUF"/>
</dbReference>
<comment type="similarity">
    <text evidence="3">Belongs to the MON1/SAND family.</text>
</comment>
<dbReference type="InterPro" id="IPR043972">
    <property type="entry name" value="FUZ/MON1/HPS1_longin_1"/>
</dbReference>
<dbReference type="PANTHER" id="PTHR13027:SF7">
    <property type="entry name" value="VACUOLAR FUSION PROTEIN MON1 HOMOLOG"/>
    <property type="match status" value="1"/>
</dbReference>
<feature type="domain" description="FUZ/MON1/HPS1 third Longin" evidence="7">
    <location>
        <begin position="385"/>
        <end position="484"/>
    </location>
</feature>
<dbReference type="InterPro" id="IPR043971">
    <property type="entry name" value="FUZ/MON1/HPS1_longin_2"/>
</dbReference>
<sequence length="495" mass="56409">MPDPIVIIQHKEPSSNSSTTTTASDDPASTPSSSSSDSSYSSQSNFSDKIKNYNKVKRQGSQSSLMVTRHQKNSRHGKAREQDAGGDGMFSSNWLQHKKHFIILSSAGKPIWSRYGDESRISSFTGVIQAIISFFQDSDDTIKSINAGDYKFVFLLKEPLYFVAISKTGESDTQLKDQLVYLHNQILSVLTSSQLTRIFEQRVNFDLRRLLGGTEVFLDSLSTSFNNDHSFMLGALQVLRLDRSTRDSAGQILSKGNIKDLLYAMIIAKDKLVTLLRPRKHSLHPSDLHLLFNMLTGSTTFHTAESWTPLCLPKFNSTGFLHAYICYIDTDVSVVMISTSKDTFFELSDRKERLVKDLTSQGVLQTIQKTSTRLYTIADTGIPKLLHFMYKSKQHIQFTCPDHTGIYADDSNRKRLYRLYQCVYDRMHSRSRPLKLYYHHSDKEMILGWITSTFELYVVFGPGTPKPVIISHSNRLLRWIKKHEDNLFILHSPVF</sequence>
<dbReference type="GO" id="GO:0016192">
    <property type="term" value="P:vesicle-mediated transport"/>
    <property type="evidence" value="ECO:0007669"/>
    <property type="project" value="InterPro"/>
</dbReference>
<dbReference type="GO" id="GO:0006914">
    <property type="term" value="P:autophagy"/>
    <property type="evidence" value="ECO:0007669"/>
    <property type="project" value="UniProtKB-UniRule"/>
</dbReference>
<comment type="function">
    <text evidence="3">Required for multiple vacuole delivery pathways including the cytoplasm to vacuole transport (Cvt), autophagy, pexophagy and endocytosis.</text>
</comment>
<dbReference type="GO" id="GO:0006623">
    <property type="term" value="P:protein targeting to vacuole"/>
    <property type="evidence" value="ECO:0007669"/>
    <property type="project" value="UniProtKB-UniRule"/>
</dbReference>
<evidence type="ECO:0000313" key="9">
    <source>
        <dbReference type="Proteomes" id="UP000078561"/>
    </source>
</evidence>
<dbReference type="InterPro" id="IPR043970">
    <property type="entry name" value="FUZ/MON1/HPS1_longin_3"/>
</dbReference>
<dbReference type="InParanoid" id="A0A163MAT4"/>
<dbReference type="Proteomes" id="UP000078561">
    <property type="component" value="Unassembled WGS sequence"/>
</dbReference>